<comment type="caution">
    <text evidence="1">The sequence shown here is derived from an EMBL/GenBank/DDBJ whole genome shotgun (WGS) entry which is preliminary data.</text>
</comment>
<evidence type="ECO:0000313" key="1">
    <source>
        <dbReference type="EMBL" id="KAI8648590.1"/>
    </source>
</evidence>
<proteinExistence type="predicted"/>
<evidence type="ECO:0000313" key="2">
    <source>
        <dbReference type="Proteomes" id="UP001065298"/>
    </source>
</evidence>
<reference evidence="1" key="1">
    <citation type="submission" date="2022-06" db="EMBL/GenBank/DDBJ databases">
        <title>Fusarium solani species complex genomes reveal bases of compartmentalisation and animal pathogenesis.</title>
        <authorList>
            <person name="Tsai I.J."/>
        </authorList>
    </citation>
    <scope>NUCLEOTIDE SEQUENCE</scope>
    <source>
        <strain evidence="1">Fu6.1</strain>
    </source>
</reference>
<name>A0ACC0QAH2_9HYPO</name>
<accession>A0ACC0QAH2</accession>
<sequence>MHTVALPVTSINLPTATQALAMETPLGIVLQRMPQQLLAQTPAEDWTGVTSTAERRKRQNRLNKRSQYQKARLKGQQNRAASRIVMQAGLPDSGVLTSSLEMAPQTSTDVVLDALLHACEIFESADIRERIFALAHDAYLHHIMNTPRLSQLPFLITLNINIAMAKNAVQMGFKPEILCLEEIISPFNQLGPSQYAPTCPQNLEPTSVQHQVMHHPWLDVFPFPRFRDNVIQAVAANLMDDDELCADIAEMNYEGTARPSLIVWGEPCDPSGWEASVSFLHKWGWLLQGCPEVLEATNKWRECRGEKRLYWHDH</sequence>
<protein>
    <submittedName>
        <fullName evidence="1">Uncharacterized protein</fullName>
    </submittedName>
</protein>
<dbReference type="EMBL" id="CM046516">
    <property type="protein sequence ID" value="KAI8648590.1"/>
    <property type="molecule type" value="Genomic_DNA"/>
</dbReference>
<organism evidence="1 2">
    <name type="scientific">Fusarium keratoplasticum</name>
    <dbReference type="NCBI Taxonomy" id="1328300"/>
    <lineage>
        <taxon>Eukaryota</taxon>
        <taxon>Fungi</taxon>
        <taxon>Dikarya</taxon>
        <taxon>Ascomycota</taxon>
        <taxon>Pezizomycotina</taxon>
        <taxon>Sordariomycetes</taxon>
        <taxon>Hypocreomycetidae</taxon>
        <taxon>Hypocreales</taxon>
        <taxon>Nectriaceae</taxon>
        <taxon>Fusarium</taxon>
        <taxon>Fusarium solani species complex</taxon>
    </lineage>
</organism>
<keyword evidence="2" id="KW-1185">Reference proteome</keyword>
<dbReference type="Proteomes" id="UP001065298">
    <property type="component" value="Chromosome 14"/>
</dbReference>
<gene>
    <name evidence="1" type="ORF">NCS57_01470500</name>
</gene>